<dbReference type="Proteomes" id="UP000651837">
    <property type="component" value="Unassembled WGS sequence"/>
</dbReference>
<dbReference type="InterPro" id="IPR036291">
    <property type="entry name" value="NAD(P)-bd_dom_sf"/>
</dbReference>
<evidence type="ECO:0000313" key="3">
    <source>
        <dbReference type="EMBL" id="PWK21580.1"/>
    </source>
</evidence>
<reference evidence="2 5" key="2">
    <citation type="submission" date="2020-07" db="EMBL/GenBank/DDBJ databases">
        <title>The draft genome sequence of Maribacter polysiphoniae KCTC 22021.</title>
        <authorList>
            <person name="Mu L."/>
        </authorList>
    </citation>
    <scope>NUCLEOTIDE SEQUENCE [LARGE SCALE GENOMIC DNA]</scope>
    <source>
        <strain evidence="2 5">KCTC 22021</strain>
    </source>
</reference>
<dbReference type="PANTHER" id="PTHR15020:SF50">
    <property type="entry name" value="UPF0659 PROTEIN YMR090W"/>
    <property type="match status" value="1"/>
</dbReference>
<organism evidence="3 4">
    <name type="scientific">Maribacter polysiphoniae</name>
    <dbReference type="NCBI Taxonomy" id="429344"/>
    <lineage>
        <taxon>Bacteria</taxon>
        <taxon>Pseudomonadati</taxon>
        <taxon>Bacteroidota</taxon>
        <taxon>Flavobacteriia</taxon>
        <taxon>Flavobacteriales</taxon>
        <taxon>Flavobacteriaceae</taxon>
        <taxon>Maribacter</taxon>
    </lineage>
</organism>
<feature type="domain" description="NAD(P)-binding" evidence="1">
    <location>
        <begin position="12"/>
        <end position="187"/>
    </location>
</feature>
<evidence type="ECO:0000313" key="5">
    <source>
        <dbReference type="Proteomes" id="UP000651837"/>
    </source>
</evidence>
<dbReference type="Gene3D" id="3.40.50.720">
    <property type="entry name" value="NAD(P)-binding Rossmann-like Domain"/>
    <property type="match status" value="1"/>
</dbReference>
<sequence length="218" mass="23829">MNDAKKNVLIAGANGTTGRIIIDILQKSDTYKPVAMVRKQKQKEHFESENVTTVLADLGEDLSQVVAQINKIIFAAGSKGKNVVGVDQEGAKRLIDAAKQAGIEKFVMLSSMGADNPSQNKELEAYLKAKQNADEHLRASRLDYSIVRPGQLTNEDGMGRIELGSKLNKSGSISRVDVAKTLVEVLDSGVMQNQTFELLEGETTIEKAVRKDTNENRK</sequence>
<accession>A0A316EF85</accession>
<evidence type="ECO:0000259" key="1">
    <source>
        <dbReference type="Pfam" id="PF13460"/>
    </source>
</evidence>
<dbReference type="Proteomes" id="UP000245667">
    <property type="component" value="Unassembled WGS sequence"/>
</dbReference>
<proteinExistence type="predicted"/>
<dbReference type="InterPro" id="IPR016040">
    <property type="entry name" value="NAD(P)-bd_dom"/>
</dbReference>
<dbReference type="EMBL" id="JACWLN010000009">
    <property type="protein sequence ID" value="MBD1262161.1"/>
    <property type="molecule type" value="Genomic_DNA"/>
</dbReference>
<keyword evidence="5" id="KW-1185">Reference proteome</keyword>
<protein>
    <submittedName>
        <fullName evidence="2">SDR family oxidoreductase</fullName>
    </submittedName>
    <submittedName>
        <fullName evidence="3">Uncharacterized protein YbjT (DUF2867 family)</fullName>
    </submittedName>
</protein>
<name>A0A316EF85_9FLAO</name>
<dbReference type="RefSeq" id="WP_109653800.1">
    <property type="nucleotide sequence ID" value="NZ_JACWLN010000009.1"/>
</dbReference>
<comment type="caution">
    <text evidence="3">The sequence shown here is derived from an EMBL/GenBank/DDBJ whole genome shotgun (WGS) entry which is preliminary data.</text>
</comment>
<dbReference type="SUPFAM" id="SSF51735">
    <property type="entry name" value="NAD(P)-binding Rossmann-fold domains"/>
    <property type="match status" value="1"/>
</dbReference>
<dbReference type="EMBL" id="QGGQ01000011">
    <property type="protein sequence ID" value="PWK21580.1"/>
    <property type="molecule type" value="Genomic_DNA"/>
</dbReference>
<evidence type="ECO:0000313" key="4">
    <source>
        <dbReference type="Proteomes" id="UP000245667"/>
    </source>
</evidence>
<evidence type="ECO:0000313" key="2">
    <source>
        <dbReference type="EMBL" id="MBD1262161.1"/>
    </source>
</evidence>
<dbReference type="AlphaFoldDB" id="A0A316EF85"/>
<dbReference type="CDD" id="cd05243">
    <property type="entry name" value="SDR_a5"/>
    <property type="match status" value="1"/>
</dbReference>
<reference evidence="3 4" key="1">
    <citation type="submission" date="2018-05" db="EMBL/GenBank/DDBJ databases">
        <title>Genomic Encyclopedia of Archaeal and Bacterial Type Strains, Phase II (KMG-II): from individual species to whole genera.</title>
        <authorList>
            <person name="Goeker M."/>
        </authorList>
    </citation>
    <scope>NUCLEOTIDE SEQUENCE [LARGE SCALE GENOMIC DNA]</scope>
    <source>
        <strain evidence="3 4">DSM 23514</strain>
    </source>
</reference>
<dbReference type="PANTHER" id="PTHR15020">
    <property type="entry name" value="FLAVIN REDUCTASE-RELATED"/>
    <property type="match status" value="1"/>
</dbReference>
<dbReference type="OrthoDB" id="9803892at2"/>
<gene>
    <name evidence="2" type="ORF">HZY62_16280</name>
    <name evidence="3" type="ORF">LX92_03731</name>
</gene>
<dbReference type="Pfam" id="PF13460">
    <property type="entry name" value="NAD_binding_10"/>
    <property type="match status" value="1"/>
</dbReference>